<comment type="caution">
    <text evidence="2">The sequence shown here is derived from an EMBL/GenBank/DDBJ whole genome shotgun (WGS) entry which is preliminary data.</text>
</comment>
<evidence type="ECO:0000256" key="1">
    <source>
        <dbReference type="SAM" id="MobiDB-lite"/>
    </source>
</evidence>
<dbReference type="PANTHER" id="PTHR35714:SF2">
    <property type="entry name" value="OS08G0511400 PROTEIN"/>
    <property type="match status" value="1"/>
</dbReference>
<dbReference type="AlphaFoldDB" id="A0A5J9T1J2"/>
<proteinExistence type="predicted"/>
<evidence type="ECO:0000313" key="2">
    <source>
        <dbReference type="EMBL" id="TVU05175.1"/>
    </source>
</evidence>
<dbReference type="Proteomes" id="UP000324897">
    <property type="component" value="Unassembled WGS sequence"/>
</dbReference>
<accession>A0A5J9T1J2</accession>
<name>A0A5J9T1J2_9POAL</name>
<reference evidence="2 3" key="1">
    <citation type="journal article" date="2019" name="Sci. Rep.">
        <title>A high-quality genome of Eragrostis curvula grass provides insights into Poaceae evolution and supports new strategies to enhance forage quality.</title>
        <authorList>
            <person name="Carballo J."/>
            <person name="Santos B.A.C.M."/>
            <person name="Zappacosta D."/>
            <person name="Garbus I."/>
            <person name="Selva J.P."/>
            <person name="Gallo C.A."/>
            <person name="Diaz A."/>
            <person name="Albertini E."/>
            <person name="Caccamo M."/>
            <person name="Echenique V."/>
        </authorList>
    </citation>
    <scope>NUCLEOTIDE SEQUENCE [LARGE SCALE GENOMIC DNA]</scope>
    <source>
        <strain evidence="3">cv. Victoria</strain>
        <tissue evidence="2">Leaf</tissue>
    </source>
</reference>
<dbReference type="Gramene" id="TVU05175">
    <property type="protein sequence ID" value="TVU05175"/>
    <property type="gene ID" value="EJB05_48328"/>
</dbReference>
<feature type="non-terminal residue" evidence="2">
    <location>
        <position position="1"/>
    </location>
</feature>
<feature type="region of interest" description="Disordered" evidence="1">
    <location>
        <begin position="71"/>
        <end position="93"/>
    </location>
</feature>
<gene>
    <name evidence="2" type="ORF">EJB05_48328</name>
</gene>
<protein>
    <submittedName>
        <fullName evidence="2">Uncharacterized protein</fullName>
    </submittedName>
</protein>
<dbReference type="OrthoDB" id="760044at2759"/>
<dbReference type="PANTHER" id="PTHR35714">
    <property type="entry name" value="OS02G0715300 PROTEIN"/>
    <property type="match status" value="1"/>
</dbReference>
<evidence type="ECO:0000313" key="3">
    <source>
        <dbReference type="Proteomes" id="UP000324897"/>
    </source>
</evidence>
<dbReference type="EMBL" id="RWGY01000051">
    <property type="protein sequence ID" value="TVU05175.1"/>
    <property type="molecule type" value="Genomic_DNA"/>
</dbReference>
<organism evidence="2 3">
    <name type="scientific">Eragrostis curvula</name>
    <name type="common">weeping love grass</name>
    <dbReference type="NCBI Taxonomy" id="38414"/>
    <lineage>
        <taxon>Eukaryota</taxon>
        <taxon>Viridiplantae</taxon>
        <taxon>Streptophyta</taxon>
        <taxon>Embryophyta</taxon>
        <taxon>Tracheophyta</taxon>
        <taxon>Spermatophyta</taxon>
        <taxon>Magnoliopsida</taxon>
        <taxon>Liliopsida</taxon>
        <taxon>Poales</taxon>
        <taxon>Poaceae</taxon>
        <taxon>PACMAD clade</taxon>
        <taxon>Chloridoideae</taxon>
        <taxon>Eragrostideae</taxon>
        <taxon>Eragrostidinae</taxon>
        <taxon>Eragrostis</taxon>
    </lineage>
</organism>
<keyword evidence="3" id="KW-1185">Reference proteome</keyword>
<sequence length="230" mass="25137">MVHHSMHKYSQLAQLLQKLLKNQPLLLPTNDAKQALGVKVSDLPKTRSPSRPARRASAMATDAILETIKPRRSASREDLPVTTAGGKGGFAGAGGEDHLSGLRRRMSATFSARIQPLSSSSDALRRATSMPSVKALAAAGALRRWWDWGLDWVMARRPPFARGLEMSDDEAAALGGCHNRGTWRHVVHKLRAGARRLLGRDGRPHPQLAAQDFRYDSVSYAQNFDDGDAA</sequence>